<name>E4ZMP0_LEPMJ</name>
<feature type="signal peptide" evidence="1">
    <location>
        <begin position="1"/>
        <end position="28"/>
    </location>
</feature>
<feature type="chain" id="PRO_5003194318" evidence="1">
    <location>
        <begin position="29"/>
        <end position="335"/>
    </location>
</feature>
<gene>
    <name evidence="2" type="ORF">LEMA_P056150.1</name>
</gene>
<dbReference type="HOGENOM" id="CLU_829164_0_0_1"/>
<keyword evidence="3" id="KW-1185">Reference proteome</keyword>
<dbReference type="EMBL" id="FP929094">
    <property type="protein sequence ID" value="CBX92909.1"/>
    <property type="molecule type" value="Genomic_DNA"/>
</dbReference>
<reference evidence="3" key="1">
    <citation type="journal article" date="2011" name="Nat. Commun.">
        <title>Effector diversification within compartments of the Leptosphaeria maculans genome affected by Repeat-Induced Point mutations.</title>
        <authorList>
            <person name="Rouxel T."/>
            <person name="Grandaubert J."/>
            <person name="Hane J.K."/>
            <person name="Hoede C."/>
            <person name="van de Wouw A.P."/>
            <person name="Couloux A."/>
            <person name="Dominguez V."/>
            <person name="Anthouard V."/>
            <person name="Bally P."/>
            <person name="Bourras S."/>
            <person name="Cozijnsen A.J."/>
            <person name="Ciuffetti L.M."/>
            <person name="Degrave A."/>
            <person name="Dilmaghani A."/>
            <person name="Duret L."/>
            <person name="Fudal I."/>
            <person name="Goodwin S.B."/>
            <person name="Gout L."/>
            <person name="Glaser N."/>
            <person name="Linglin J."/>
            <person name="Kema G.H.J."/>
            <person name="Lapalu N."/>
            <person name="Lawrence C.B."/>
            <person name="May K."/>
            <person name="Meyer M."/>
            <person name="Ollivier B."/>
            <person name="Poulain J."/>
            <person name="Schoch C.L."/>
            <person name="Simon A."/>
            <person name="Spatafora J.W."/>
            <person name="Stachowiak A."/>
            <person name="Turgeon B.G."/>
            <person name="Tyler B.M."/>
            <person name="Vincent D."/>
            <person name="Weissenbach J."/>
            <person name="Amselem J."/>
            <person name="Quesneville H."/>
            <person name="Oliver R.P."/>
            <person name="Wincker P."/>
            <person name="Balesdent M.-H."/>
            <person name="Howlett B.J."/>
        </authorList>
    </citation>
    <scope>NUCLEOTIDE SEQUENCE [LARGE SCALE GENOMIC DNA]</scope>
    <source>
        <strain evidence="3">JN3 / isolate v23.1.3 / race Av1-4-5-6-7-8</strain>
    </source>
</reference>
<dbReference type="VEuPathDB" id="FungiDB:LEMA_P056150.1"/>
<proteinExistence type="predicted"/>
<evidence type="ECO:0000256" key="1">
    <source>
        <dbReference type="SAM" id="SignalP"/>
    </source>
</evidence>
<dbReference type="AlphaFoldDB" id="E4ZMP0"/>
<keyword evidence="1" id="KW-0732">Signal</keyword>
<accession>E4ZMP0</accession>
<dbReference type="OrthoDB" id="3692973at2759"/>
<evidence type="ECO:0000313" key="3">
    <source>
        <dbReference type="Proteomes" id="UP000002668"/>
    </source>
</evidence>
<evidence type="ECO:0000313" key="2">
    <source>
        <dbReference type="EMBL" id="CBX92909.1"/>
    </source>
</evidence>
<protein>
    <submittedName>
        <fullName evidence="2">Uncharacterized protein</fullName>
    </submittedName>
</protein>
<dbReference type="eggNOG" id="ENOG502RIRX">
    <property type="taxonomic scope" value="Eukaryota"/>
</dbReference>
<dbReference type="InParanoid" id="E4ZMP0"/>
<sequence length="335" mass="36381">MRYGIAAPNWITLVGLFSLTVSASPVEAATPYCGMVQDTNRIGHGLYVTSQEHAVQGVASRLGQCQSLHLNGAQAVTYQMKGNCSCYFFNDENCDSSYFIYPNGETTVQTRAYKCCLSIRGVQGTCAHCRDLAIMRLSILTSLLFGGVSVICNPIRSTVIARGGSGYVTDTLGNQYALYDTGDSNIRAITDKINGEYMRPVSYSISSGHACKFWSEATRGIGYLIGEFTGPVHAAFGHHWAAFFECLDLTIGLPVGANHGPAGNVLDSNGVVIMLRVEEELTIIGMKEGYYHPKNLHIAEGYLCEFHMCSDTSQATHSPRILWDISSPEDVAGQI</sequence>
<organism evidence="3">
    <name type="scientific">Leptosphaeria maculans (strain JN3 / isolate v23.1.3 / race Av1-4-5-6-7-8)</name>
    <name type="common">Blackleg fungus</name>
    <name type="synonym">Phoma lingam</name>
    <dbReference type="NCBI Taxonomy" id="985895"/>
    <lineage>
        <taxon>Eukaryota</taxon>
        <taxon>Fungi</taxon>
        <taxon>Dikarya</taxon>
        <taxon>Ascomycota</taxon>
        <taxon>Pezizomycotina</taxon>
        <taxon>Dothideomycetes</taxon>
        <taxon>Pleosporomycetidae</taxon>
        <taxon>Pleosporales</taxon>
        <taxon>Pleosporineae</taxon>
        <taxon>Leptosphaeriaceae</taxon>
        <taxon>Plenodomus</taxon>
        <taxon>Plenodomus lingam/Leptosphaeria maculans species complex</taxon>
    </lineage>
</organism>
<dbReference type="Proteomes" id="UP000002668">
    <property type="component" value="Genome"/>
</dbReference>